<keyword evidence="2" id="KW-0808">Transferase</keyword>
<gene>
    <name evidence="3" type="ORF">JM946_24430</name>
</gene>
<dbReference type="PANTHER" id="PTHR30160">
    <property type="entry name" value="TETRAACYLDISACCHARIDE 4'-KINASE-RELATED"/>
    <property type="match status" value="1"/>
</dbReference>
<sequence>MYNVTHPPASVCILRLSAIGDTCHVLPVIRTLQRAWPATRFTWVIGRLEAKLFGHLPDIEFIVVDKRENTWKARARLNDALRGRTFDVLMHMQLSLRASILSTAIKAKVRLGFDRSRARELQWLFTNTSIAPASRQHVMDGLFGFAEKFDVYERLLRWDIPLSEDALAYAQRVIPEPGNTLLISPCSSHQLRNWRSEYYAEVADYAVSSLGMRVILCGGPSEIERRTGAEIVSRMKQKCENTIGQDTLLQFFATLERATVLITPDSGPAHMGTAAGIPVIGLYAATNPARSGPYLSRQWCVDKYDQAARRLMGRPAAEIPWTTKIERPGVMDLITPDDVIKKLHAVLLSLARQKK</sequence>
<dbReference type="CDD" id="cd03789">
    <property type="entry name" value="GT9_LPS_heptosyltransferase"/>
    <property type="match status" value="1"/>
</dbReference>
<comment type="caution">
    <text evidence="3">The sequence shown here is derived from an EMBL/GenBank/DDBJ whole genome shotgun (WGS) entry which is preliminary data.</text>
</comment>
<evidence type="ECO:0000313" key="4">
    <source>
        <dbReference type="Proteomes" id="UP000661077"/>
    </source>
</evidence>
<evidence type="ECO:0000256" key="1">
    <source>
        <dbReference type="ARBA" id="ARBA00022676"/>
    </source>
</evidence>
<dbReference type="InterPro" id="IPR051199">
    <property type="entry name" value="LPS_LOS_Heptosyltrfase"/>
</dbReference>
<dbReference type="PANTHER" id="PTHR30160:SF21">
    <property type="entry name" value="LIPOPOLYSACCHARIDE CORE HEPTOSYLTRANSFERASE OPSX"/>
    <property type="match status" value="1"/>
</dbReference>
<evidence type="ECO:0000313" key="3">
    <source>
        <dbReference type="EMBL" id="MBM0107893.1"/>
    </source>
</evidence>
<dbReference type="Proteomes" id="UP000661077">
    <property type="component" value="Unassembled WGS sequence"/>
</dbReference>
<accession>A0ABS1X3U4</accession>
<proteinExistence type="predicted"/>
<dbReference type="Gene3D" id="3.40.50.2000">
    <property type="entry name" value="Glycogen Phosphorylase B"/>
    <property type="match status" value="2"/>
</dbReference>
<organism evidence="3 4">
    <name type="scientific">Steroidobacter gossypii</name>
    <dbReference type="NCBI Taxonomy" id="2805490"/>
    <lineage>
        <taxon>Bacteria</taxon>
        <taxon>Pseudomonadati</taxon>
        <taxon>Pseudomonadota</taxon>
        <taxon>Gammaproteobacteria</taxon>
        <taxon>Steroidobacterales</taxon>
        <taxon>Steroidobacteraceae</taxon>
        <taxon>Steroidobacter</taxon>
    </lineage>
</organism>
<reference evidence="3 4" key="1">
    <citation type="journal article" date="2021" name="Int. J. Syst. Evol. Microbiol.">
        <title>Steroidobacter gossypii sp. nov., isolated from soil of cotton cropping field.</title>
        <authorList>
            <person name="Huang R."/>
            <person name="Yang S."/>
            <person name="Zhen C."/>
            <person name="Liu W."/>
        </authorList>
    </citation>
    <scope>NUCLEOTIDE SEQUENCE [LARGE SCALE GENOMIC DNA]</scope>
    <source>
        <strain evidence="3 4">S1-65</strain>
    </source>
</reference>
<name>A0ABS1X3U4_9GAMM</name>
<dbReference type="Pfam" id="PF01075">
    <property type="entry name" value="Glyco_transf_9"/>
    <property type="match status" value="1"/>
</dbReference>
<dbReference type="RefSeq" id="WP_203170006.1">
    <property type="nucleotide sequence ID" value="NZ_JAEVLS010000006.1"/>
</dbReference>
<keyword evidence="4" id="KW-1185">Reference proteome</keyword>
<dbReference type="SUPFAM" id="SSF53756">
    <property type="entry name" value="UDP-Glycosyltransferase/glycogen phosphorylase"/>
    <property type="match status" value="1"/>
</dbReference>
<keyword evidence="1" id="KW-0328">Glycosyltransferase</keyword>
<dbReference type="EMBL" id="JAEVLS010000006">
    <property type="protein sequence ID" value="MBM0107893.1"/>
    <property type="molecule type" value="Genomic_DNA"/>
</dbReference>
<dbReference type="InterPro" id="IPR002201">
    <property type="entry name" value="Glyco_trans_9"/>
</dbReference>
<protein>
    <submittedName>
        <fullName evidence="3">Glycosyltransferase family 9 protein</fullName>
    </submittedName>
</protein>
<evidence type="ECO:0000256" key="2">
    <source>
        <dbReference type="ARBA" id="ARBA00022679"/>
    </source>
</evidence>